<evidence type="ECO:0000256" key="3">
    <source>
        <dbReference type="ARBA" id="ARBA00022448"/>
    </source>
</evidence>
<comment type="caution">
    <text evidence="12">The sequence shown here is derived from an EMBL/GenBank/DDBJ whole genome shotgun (WGS) entry which is preliminary data.</text>
</comment>
<dbReference type="AlphaFoldDB" id="A0A813SJU7"/>
<keyword evidence="8 9" id="KW-0472">Membrane</keyword>
<dbReference type="PANTHER" id="PTHR45624:SF58">
    <property type="entry name" value="CARRIER PROTEIN, PUTATIVE-RELATED"/>
    <property type="match status" value="1"/>
</dbReference>
<evidence type="ECO:0000256" key="2">
    <source>
        <dbReference type="ARBA" id="ARBA00006375"/>
    </source>
</evidence>
<keyword evidence="4 9" id="KW-0812">Transmembrane</keyword>
<evidence type="ECO:0000256" key="1">
    <source>
        <dbReference type="ARBA" id="ARBA00004225"/>
    </source>
</evidence>
<organism evidence="12 13">
    <name type="scientific">Brachionus calyciflorus</name>
    <dbReference type="NCBI Taxonomy" id="104777"/>
    <lineage>
        <taxon>Eukaryota</taxon>
        <taxon>Metazoa</taxon>
        <taxon>Spiralia</taxon>
        <taxon>Gnathifera</taxon>
        <taxon>Rotifera</taxon>
        <taxon>Eurotatoria</taxon>
        <taxon>Monogononta</taxon>
        <taxon>Pseudotrocha</taxon>
        <taxon>Ploima</taxon>
        <taxon>Brachionidae</taxon>
        <taxon>Brachionus</taxon>
    </lineage>
</organism>
<keyword evidence="7" id="KW-0496">Mitochondrion</keyword>
<dbReference type="OrthoDB" id="193856at2759"/>
<dbReference type="GO" id="GO:1990575">
    <property type="term" value="P:mitochondrial L-ornithine transmembrane transport"/>
    <property type="evidence" value="ECO:0007669"/>
    <property type="project" value="TreeGrafter"/>
</dbReference>
<evidence type="ECO:0000256" key="11">
    <source>
        <dbReference type="SAM" id="Phobius"/>
    </source>
</evidence>
<evidence type="ECO:0000256" key="5">
    <source>
        <dbReference type="ARBA" id="ARBA00022737"/>
    </source>
</evidence>
<dbReference type="Pfam" id="PF00153">
    <property type="entry name" value="Mito_carr"/>
    <property type="match status" value="2"/>
</dbReference>
<keyword evidence="3 10" id="KW-0813">Transport</keyword>
<dbReference type="EMBL" id="CAJNOC010000765">
    <property type="protein sequence ID" value="CAF0800725.1"/>
    <property type="molecule type" value="Genomic_DNA"/>
</dbReference>
<evidence type="ECO:0000256" key="4">
    <source>
        <dbReference type="ARBA" id="ARBA00022692"/>
    </source>
</evidence>
<evidence type="ECO:0000313" key="13">
    <source>
        <dbReference type="Proteomes" id="UP000663879"/>
    </source>
</evidence>
<evidence type="ECO:0000256" key="8">
    <source>
        <dbReference type="ARBA" id="ARBA00023136"/>
    </source>
</evidence>
<feature type="repeat" description="Solcar" evidence="9">
    <location>
        <begin position="12"/>
        <end position="97"/>
    </location>
</feature>
<evidence type="ECO:0008006" key="14">
    <source>
        <dbReference type="Google" id="ProtNLM"/>
    </source>
</evidence>
<keyword evidence="5" id="KW-0677">Repeat</keyword>
<keyword evidence="6 11" id="KW-1133">Transmembrane helix</keyword>
<reference evidence="12" key="1">
    <citation type="submission" date="2021-02" db="EMBL/GenBank/DDBJ databases">
        <authorList>
            <person name="Nowell W R."/>
        </authorList>
    </citation>
    <scope>NUCLEOTIDE SEQUENCE</scope>
    <source>
        <strain evidence="12">Ploen Becks lab</strain>
    </source>
</reference>
<accession>A0A813SJU7</accession>
<comment type="subcellular location">
    <subcellularLocation>
        <location evidence="1">Mitochondrion membrane</location>
        <topology evidence="1">Multi-pass membrane protein</topology>
    </subcellularLocation>
</comment>
<dbReference type="InterPro" id="IPR018108">
    <property type="entry name" value="MCP_transmembrane"/>
</dbReference>
<dbReference type="Gene3D" id="1.50.40.10">
    <property type="entry name" value="Mitochondrial carrier domain"/>
    <property type="match status" value="2"/>
</dbReference>
<gene>
    <name evidence="12" type="ORF">OXX778_LOCUS6452</name>
</gene>
<evidence type="ECO:0000256" key="7">
    <source>
        <dbReference type="ARBA" id="ARBA00023128"/>
    </source>
</evidence>
<comment type="similarity">
    <text evidence="2 10">Belongs to the mitochondrial carrier (TC 2.A.29) family.</text>
</comment>
<dbReference type="GO" id="GO:0031966">
    <property type="term" value="C:mitochondrial membrane"/>
    <property type="evidence" value="ECO:0007669"/>
    <property type="project" value="UniProtKB-SubCell"/>
</dbReference>
<evidence type="ECO:0000313" key="12">
    <source>
        <dbReference type="EMBL" id="CAF0800725.1"/>
    </source>
</evidence>
<dbReference type="InterPro" id="IPR050567">
    <property type="entry name" value="Mitochondrial_Carrier"/>
</dbReference>
<evidence type="ECO:0000256" key="6">
    <source>
        <dbReference type="ARBA" id="ARBA00022989"/>
    </source>
</evidence>
<feature type="transmembrane region" description="Helical" evidence="11">
    <location>
        <begin position="190"/>
        <end position="209"/>
    </location>
</feature>
<name>A0A813SJU7_9BILA</name>
<protein>
    <recommendedName>
        <fullName evidence="14">Mitochondrial carrier protein</fullName>
    </recommendedName>
</protein>
<feature type="repeat" description="Solcar" evidence="9">
    <location>
        <begin position="192"/>
        <end position="277"/>
    </location>
</feature>
<dbReference type="PROSITE" id="PS50920">
    <property type="entry name" value="SOLCAR"/>
    <property type="match status" value="2"/>
</dbReference>
<keyword evidence="13" id="KW-1185">Reference proteome</keyword>
<dbReference type="PANTHER" id="PTHR45624">
    <property type="entry name" value="MITOCHONDRIAL BASIC AMINO ACIDS TRANSPORTER-RELATED"/>
    <property type="match status" value="1"/>
</dbReference>
<dbReference type="Proteomes" id="UP000663879">
    <property type="component" value="Unassembled WGS sequence"/>
</dbReference>
<sequence length="369" mass="42704">MSHNEKRAHWVKEGVLSLGTGVLYGLTNVVVGHPFDTIKTKMQAQKGYENATMTKTFSRVFRNEGIKGLYRGCIPPLMGSGLYRSIQFSAFEATYTALDNPFGKSHIPLTHGLEVRVILGGLMAGTCRALIETPLEYAKIKRQTESTWRLRDTFTGLKITWIRCQFLLPSFFIFLDSFRRHFDGVFRYPLVGPFLASGCASVAAWWIVWPLEMIKSQIQAGYLEEKHLTIFQRIKYIVKERGGFFALYRGLAPGTCRSFIANGSAMVVMQYKLIRKLKQQTKFYCIDSFLISRIIKYLKKITMNNIYNDLSNHHKKRYWCNPSWKCFLAPFICCFQTIRNIFKRKSRQSFTEYETFFETNSTSNLTQEV</sequence>
<dbReference type="InterPro" id="IPR023395">
    <property type="entry name" value="MCP_dom_sf"/>
</dbReference>
<evidence type="ECO:0000256" key="9">
    <source>
        <dbReference type="PROSITE-ProRule" id="PRU00282"/>
    </source>
</evidence>
<evidence type="ECO:0000256" key="10">
    <source>
        <dbReference type="RuleBase" id="RU000488"/>
    </source>
</evidence>
<proteinExistence type="inferred from homology"/>
<dbReference type="SUPFAM" id="SSF103506">
    <property type="entry name" value="Mitochondrial carrier"/>
    <property type="match status" value="1"/>
</dbReference>
<dbReference type="GO" id="GO:0000064">
    <property type="term" value="F:L-ornithine transmembrane transporter activity"/>
    <property type="evidence" value="ECO:0007669"/>
    <property type="project" value="TreeGrafter"/>
</dbReference>